<feature type="domain" description="Thioredoxin-like fold" evidence="9">
    <location>
        <begin position="105"/>
        <end position="228"/>
    </location>
</feature>
<keyword evidence="5" id="KW-1015">Disulfide bond</keyword>
<dbReference type="InterPro" id="IPR012336">
    <property type="entry name" value="Thioredoxin-like_fold"/>
</dbReference>
<dbReference type="SUPFAM" id="SSF54423">
    <property type="entry name" value="DsbC/DsbG N-terminal domain-like"/>
    <property type="match status" value="1"/>
</dbReference>
<feature type="domain" description="Disulphide bond isomerase DsbC/G N-terminal" evidence="8">
    <location>
        <begin position="15"/>
        <end position="82"/>
    </location>
</feature>
<comment type="similarity">
    <text evidence="2 7">Belongs to the thioredoxin family. DsbC subfamily.</text>
</comment>
<evidence type="ECO:0000259" key="9">
    <source>
        <dbReference type="Pfam" id="PF13098"/>
    </source>
</evidence>
<proteinExistence type="inferred from homology"/>
<dbReference type="AlphaFoldDB" id="A0AAU6PEQ5"/>
<accession>A0AAU6PEQ5</accession>
<dbReference type="SUPFAM" id="SSF52833">
    <property type="entry name" value="Thioredoxin-like"/>
    <property type="match status" value="1"/>
</dbReference>
<dbReference type="Pfam" id="PF13098">
    <property type="entry name" value="Thioredoxin_2"/>
    <property type="match status" value="1"/>
</dbReference>
<reference evidence="10" key="1">
    <citation type="submission" date="2023-10" db="EMBL/GenBank/DDBJ databases">
        <title>The first scallop-associated chemosynthetic bacterial symbiont.</title>
        <authorList>
            <person name="Lin Y.-T."/>
            <person name="Sun J."/>
            <person name="Ip J.C.-H."/>
            <person name="He X."/>
            <person name="Gao Z.-M."/>
            <person name="Perez M."/>
            <person name="Xu T."/>
            <person name="Qian P.-Y."/>
            <person name="Qiu J.-W."/>
        </authorList>
    </citation>
    <scope>NUCLEOTIDE SEQUENCE</scope>
    <source>
        <strain evidence="10">Gill1</strain>
    </source>
</reference>
<dbReference type="InterPro" id="IPR009094">
    <property type="entry name" value="DiS-bond_isomerase_DsbC/G_N_sf"/>
</dbReference>
<keyword evidence="3 7" id="KW-0732">Signal</keyword>
<evidence type="ECO:0000256" key="7">
    <source>
        <dbReference type="RuleBase" id="RU364038"/>
    </source>
</evidence>
<dbReference type="CDD" id="cd03020">
    <property type="entry name" value="DsbA_DsbC_DsbG"/>
    <property type="match status" value="1"/>
</dbReference>
<evidence type="ECO:0000256" key="2">
    <source>
        <dbReference type="ARBA" id="ARBA00009813"/>
    </source>
</evidence>
<evidence type="ECO:0000256" key="6">
    <source>
        <dbReference type="ARBA" id="ARBA00023284"/>
    </source>
</evidence>
<dbReference type="Pfam" id="PF10411">
    <property type="entry name" value="DsbC_N"/>
    <property type="match status" value="1"/>
</dbReference>
<dbReference type="EMBL" id="CP138327">
    <property type="protein sequence ID" value="WXT99492.1"/>
    <property type="molecule type" value="Genomic_DNA"/>
</dbReference>
<protein>
    <recommendedName>
        <fullName evidence="7">Thiol:disulfide interchange protein</fullName>
    </recommendedName>
</protein>
<evidence type="ECO:0000256" key="1">
    <source>
        <dbReference type="ARBA" id="ARBA00004418"/>
    </source>
</evidence>
<keyword evidence="4 7" id="KW-0574">Periplasm</keyword>
<evidence type="ECO:0000256" key="5">
    <source>
        <dbReference type="ARBA" id="ARBA00023157"/>
    </source>
</evidence>
<dbReference type="GO" id="GO:0042597">
    <property type="term" value="C:periplasmic space"/>
    <property type="evidence" value="ECO:0007669"/>
    <property type="project" value="UniProtKB-SubCell"/>
</dbReference>
<evidence type="ECO:0000256" key="4">
    <source>
        <dbReference type="ARBA" id="ARBA00022764"/>
    </source>
</evidence>
<comment type="function">
    <text evidence="7">Required for disulfide bond formation in some periplasmic proteins. Acts by transferring its disulfide bond to other proteins and is reduced in the process.</text>
</comment>
<dbReference type="PANTHER" id="PTHR35272">
    <property type="entry name" value="THIOL:DISULFIDE INTERCHANGE PROTEIN DSBC-RELATED"/>
    <property type="match status" value="1"/>
</dbReference>
<dbReference type="InterPro" id="IPR033954">
    <property type="entry name" value="DiS-bond_Isoase_DsbC/G"/>
</dbReference>
<comment type="subcellular location">
    <subcellularLocation>
        <location evidence="1 7">Periplasm</location>
    </subcellularLocation>
</comment>
<sequence length="235" mass="26432">MFKKILFALLISTQTFADKTDVINNLSPFFGEIDKADIVETNFNGVYEVILHNPIDSIFVSSDGNHFIKGEIIDIKTRQSLSHVGTFKQKLIDTVTDEDKIIFKAKDEKYTINVFTDVDCPFCKRLHAQIEKTNNLGVTVKYLAMPISELHPTAQGKMEKIWCAEDRVKAMHDYKTEGTIPDSKNCKNPVKQQLKLARQLGVNGTPAIFLSDGTHLPGYVSSSELLQIIQQKIGK</sequence>
<evidence type="ECO:0000313" key="10">
    <source>
        <dbReference type="EMBL" id="WXT99492.1"/>
    </source>
</evidence>
<dbReference type="Gene3D" id="3.40.30.10">
    <property type="entry name" value="Glutaredoxin"/>
    <property type="match status" value="1"/>
</dbReference>
<evidence type="ECO:0000259" key="8">
    <source>
        <dbReference type="Pfam" id="PF10411"/>
    </source>
</evidence>
<dbReference type="Gene3D" id="3.10.450.70">
    <property type="entry name" value="Disulphide bond isomerase, DsbC/G, N-terminal"/>
    <property type="match status" value="1"/>
</dbReference>
<organism evidence="10">
    <name type="scientific">Catillopecten margaritatus gill symbiont</name>
    <dbReference type="NCBI Taxonomy" id="3083288"/>
    <lineage>
        <taxon>Bacteria</taxon>
        <taxon>Pseudomonadati</taxon>
        <taxon>Pseudomonadota</taxon>
        <taxon>Gammaproteobacteria</taxon>
        <taxon>sulfur-oxidizing symbionts</taxon>
    </lineage>
</organism>
<name>A0AAU6PEQ5_9GAMM</name>
<gene>
    <name evidence="10" type="primary">dsbC</name>
    <name evidence="10" type="ORF">Ctma_0191</name>
</gene>
<dbReference type="PANTHER" id="PTHR35272:SF3">
    <property type="entry name" value="THIOL:DISULFIDE INTERCHANGE PROTEIN DSBC"/>
    <property type="match status" value="1"/>
</dbReference>
<dbReference type="InterPro" id="IPR036249">
    <property type="entry name" value="Thioredoxin-like_sf"/>
</dbReference>
<keyword evidence="6 7" id="KW-0676">Redox-active center</keyword>
<dbReference type="InterPro" id="IPR018950">
    <property type="entry name" value="DiS-bond_isomerase_DsbC/G_N"/>
</dbReference>
<dbReference type="InterPro" id="IPR051470">
    <property type="entry name" value="Thiol:disulfide_interchange"/>
</dbReference>
<evidence type="ECO:0000256" key="3">
    <source>
        <dbReference type="ARBA" id="ARBA00022729"/>
    </source>
</evidence>